<dbReference type="InterPro" id="IPR013785">
    <property type="entry name" value="Aldolase_TIM"/>
</dbReference>
<dbReference type="Proteomes" id="UP000001593">
    <property type="component" value="Unassembled WGS sequence"/>
</dbReference>
<comment type="catalytic activity">
    <reaction evidence="4">
        <text>a 5,6-dihydrouridine in mRNA + NAD(+) = a uridine in mRNA + NADH + H(+)</text>
        <dbReference type="Rhea" id="RHEA:69851"/>
        <dbReference type="Rhea" id="RHEA-COMP:14658"/>
        <dbReference type="Rhea" id="RHEA-COMP:17789"/>
        <dbReference type="ChEBI" id="CHEBI:15378"/>
        <dbReference type="ChEBI" id="CHEBI:57540"/>
        <dbReference type="ChEBI" id="CHEBI:57945"/>
        <dbReference type="ChEBI" id="CHEBI:65315"/>
        <dbReference type="ChEBI" id="CHEBI:74443"/>
    </reaction>
    <physiologicalReaction direction="right-to-left" evidence="4">
        <dbReference type="Rhea" id="RHEA:69853"/>
    </physiologicalReaction>
</comment>
<organism evidence="8 9">
    <name type="scientific">Nematostella vectensis</name>
    <name type="common">Starlet sea anemone</name>
    <dbReference type="NCBI Taxonomy" id="45351"/>
    <lineage>
        <taxon>Eukaryota</taxon>
        <taxon>Metazoa</taxon>
        <taxon>Cnidaria</taxon>
        <taxon>Anthozoa</taxon>
        <taxon>Hexacorallia</taxon>
        <taxon>Actiniaria</taxon>
        <taxon>Edwardsiidae</taxon>
        <taxon>Nematostella</taxon>
    </lineage>
</organism>
<proteinExistence type="inferred from homology"/>
<accession>A7T8A1</accession>
<evidence type="ECO:0000259" key="7">
    <source>
        <dbReference type="Pfam" id="PF01207"/>
    </source>
</evidence>
<sequence>MNLFGEILTKDSEPMLQERGIVTNEKCSHVGLCSKIGLFCSLFVLSFVSFPFAYQVIDIPLTVKIRAGIHDKKYTWNAHKLVGNLRDWGTDMVTIHGRSREQRYTKSADWDYIKLNNKSDMQSYPSSRVGIEAKNYR</sequence>
<name>A7T8A1_NEMVE</name>
<dbReference type="EC" id="1.3.1.89" evidence="2"/>
<dbReference type="PANTHER" id="PTHR45846">
    <property type="entry name" value="TRNA-DIHYDROURIDINE(47) SYNTHASE [NAD(P)(+)]-LIKE"/>
    <property type="match status" value="1"/>
</dbReference>
<evidence type="ECO:0000256" key="3">
    <source>
        <dbReference type="ARBA" id="ARBA00048266"/>
    </source>
</evidence>
<dbReference type="HOGENOM" id="CLU_1867520_0_0_1"/>
<dbReference type="Pfam" id="PF01207">
    <property type="entry name" value="Dus"/>
    <property type="match status" value="1"/>
</dbReference>
<reference evidence="8 9" key="1">
    <citation type="journal article" date="2007" name="Science">
        <title>Sea anemone genome reveals ancestral eumetazoan gene repertoire and genomic organization.</title>
        <authorList>
            <person name="Putnam N.H."/>
            <person name="Srivastava M."/>
            <person name="Hellsten U."/>
            <person name="Dirks B."/>
            <person name="Chapman J."/>
            <person name="Salamov A."/>
            <person name="Terry A."/>
            <person name="Shapiro H."/>
            <person name="Lindquist E."/>
            <person name="Kapitonov V.V."/>
            <person name="Jurka J."/>
            <person name="Genikhovich G."/>
            <person name="Grigoriev I.V."/>
            <person name="Lucas S.M."/>
            <person name="Steele R.E."/>
            <person name="Finnerty J.R."/>
            <person name="Technau U."/>
            <person name="Martindale M.Q."/>
            <person name="Rokhsar D.S."/>
        </authorList>
    </citation>
    <scope>NUCLEOTIDE SEQUENCE [LARGE SCALE GENOMIC DNA]</scope>
    <source>
        <strain evidence="9">CH2 X CH6</strain>
    </source>
</reference>
<evidence type="ECO:0000256" key="6">
    <source>
        <dbReference type="ARBA" id="ARBA00049513"/>
    </source>
</evidence>
<gene>
    <name evidence="8" type="ORF">NEMVEDRAFT_v1g223715</name>
</gene>
<evidence type="ECO:0000256" key="4">
    <source>
        <dbReference type="ARBA" id="ARBA00048342"/>
    </source>
</evidence>
<dbReference type="eggNOG" id="KOG2333">
    <property type="taxonomic scope" value="Eukaryota"/>
</dbReference>
<dbReference type="InterPro" id="IPR035587">
    <property type="entry name" value="DUS-like_FMN-bd"/>
</dbReference>
<dbReference type="PhylomeDB" id="A7T8A1"/>
<comment type="catalytic activity">
    <reaction evidence="3">
        <text>5,6-dihydrouridine(47) in tRNA + NAD(+) = uridine(47) in tRNA + NADH + H(+)</text>
        <dbReference type="Rhea" id="RHEA:53364"/>
        <dbReference type="Rhea" id="RHEA-COMP:13539"/>
        <dbReference type="Rhea" id="RHEA-COMP:13540"/>
        <dbReference type="ChEBI" id="CHEBI:15378"/>
        <dbReference type="ChEBI" id="CHEBI:57540"/>
        <dbReference type="ChEBI" id="CHEBI:57945"/>
        <dbReference type="ChEBI" id="CHEBI:65315"/>
        <dbReference type="ChEBI" id="CHEBI:74443"/>
        <dbReference type="EC" id="1.3.1.89"/>
    </reaction>
    <physiologicalReaction direction="right-to-left" evidence="3">
        <dbReference type="Rhea" id="RHEA:53366"/>
    </physiologicalReaction>
</comment>
<comment type="catalytic activity">
    <reaction evidence="5">
        <text>a 5,6-dihydrouridine in mRNA + NADP(+) = a uridine in mRNA + NADPH + H(+)</text>
        <dbReference type="Rhea" id="RHEA:69855"/>
        <dbReference type="Rhea" id="RHEA-COMP:14658"/>
        <dbReference type="Rhea" id="RHEA-COMP:17789"/>
        <dbReference type="ChEBI" id="CHEBI:15378"/>
        <dbReference type="ChEBI" id="CHEBI:57783"/>
        <dbReference type="ChEBI" id="CHEBI:58349"/>
        <dbReference type="ChEBI" id="CHEBI:65315"/>
        <dbReference type="ChEBI" id="CHEBI:74443"/>
    </reaction>
    <physiologicalReaction direction="right-to-left" evidence="5">
        <dbReference type="Rhea" id="RHEA:69857"/>
    </physiologicalReaction>
</comment>
<dbReference type="GO" id="GO:0102265">
    <property type="term" value="F:tRNA-dihydrouridine47 synthase activity"/>
    <property type="evidence" value="ECO:0007669"/>
    <property type="project" value="UniProtKB-EC"/>
</dbReference>
<dbReference type="PANTHER" id="PTHR45846:SF1">
    <property type="entry name" value="TRNA-DIHYDROURIDINE(47) SYNTHASE [NAD(P)(+)]-LIKE"/>
    <property type="match status" value="1"/>
</dbReference>
<evidence type="ECO:0000256" key="5">
    <source>
        <dbReference type="ARBA" id="ARBA00049447"/>
    </source>
</evidence>
<dbReference type="EMBL" id="DS472592">
    <property type="protein sequence ID" value="EDO27794.1"/>
    <property type="molecule type" value="Genomic_DNA"/>
</dbReference>
<protein>
    <recommendedName>
        <fullName evidence="2">tRNA-dihydrouridine(47) synthase [NAD(P)(+)]</fullName>
        <ecNumber evidence="2">1.3.1.89</ecNumber>
    </recommendedName>
</protein>
<dbReference type="Gene3D" id="3.20.20.70">
    <property type="entry name" value="Aldolase class I"/>
    <property type="match status" value="1"/>
</dbReference>
<evidence type="ECO:0000313" key="8">
    <source>
        <dbReference type="EMBL" id="EDO27794.1"/>
    </source>
</evidence>
<evidence type="ECO:0000313" key="9">
    <source>
        <dbReference type="Proteomes" id="UP000001593"/>
    </source>
</evidence>
<dbReference type="InParanoid" id="A7T8A1"/>
<keyword evidence="9" id="KW-1185">Reference proteome</keyword>
<evidence type="ECO:0000256" key="2">
    <source>
        <dbReference type="ARBA" id="ARBA00012376"/>
    </source>
</evidence>
<dbReference type="AlphaFoldDB" id="A7T8A1"/>
<comment type="similarity">
    <text evidence="1">Belongs to the Dus family. Dus3 subfamily.</text>
</comment>
<comment type="catalytic activity">
    <reaction evidence="6">
        <text>5,6-dihydrouridine(47) in tRNA + NADP(+) = uridine(47) in tRNA + NADPH + H(+)</text>
        <dbReference type="Rhea" id="RHEA:53360"/>
        <dbReference type="Rhea" id="RHEA-COMP:13539"/>
        <dbReference type="Rhea" id="RHEA-COMP:13540"/>
        <dbReference type="ChEBI" id="CHEBI:15378"/>
        <dbReference type="ChEBI" id="CHEBI:57783"/>
        <dbReference type="ChEBI" id="CHEBI:58349"/>
        <dbReference type="ChEBI" id="CHEBI:65315"/>
        <dbReference type="ChEBI" id="CHEBI:74443"/>
        <dbReference type="EC" id="1.3.1.89"/>
    </reaction>
    <physiologicalReaction direction="right-to-left" evidence="6">
        <dbReference type="Rhea" id="RHEA:53362"/>
    </physiologicalReaction>
</comment>
<dbReference type="SUPFAM" id="SSF51395">
    <property type="entry name" value="FMN-linked oxidoreductases"/>
    <property type="match status" value="1"/>
</dbReference>
<feature type="domain" description="DUS-like FMN-binding" evidence="7">
    <location>
        <begin position="56"/>
        <end position="114"/>
    </location>
</feature>
<dbReference type="STRING" id="45351.A7T8A1"/>
<evidence type="ECO:0000256" key="1">
    <source>
        <dbReference type="ARBA" id="ARBA00005451"/>
    </source>
</evidence>